<dbReference type="EnsemblMetazoa" id="BGLB033318-RA">
    <property type="protein sequence ID" value="BGLB033318-PA"/>
    <property type="gene ID" value="BGLB033318"/>
</dbReference>
<dbReference type="KEGG" id="bgt:106065075"/>
<evidence type="ECO:0000256" key="1">
    <source>
        <dbReference type="SAM" id="SignalP"/>
    </source>
</evidence>
<organism evidence="2 3">
    <name type="scientific">Biomphalaria glabrata</name>
    <name type="common">Bloodfluke planorb</name>
    <name type="synonym">Freshwater snail</name>
    <dbReference type="NCBI Taxonomy" id="6526"/>
    <lineage>
        <taxon>Eukaryota</taxon>
        <taxon>Metazoa</taxon>
        <taxon>Spiralia</taxon>
        <taxon>Lophotrochozoa</taxon>
        <taxon>Mollusca</taxon>
        <taxon>Gastropoda</taxon>
        <taxon>Heterobranchia</taxon>
        <taxon>Euthyneura</taxon>
        <taxon>Panpulmonata</taxon>
        <taxon>Hygrophila</taxon>
        <taxon>Lymnaeoidea</taxon>
        <taxon>Planorbidae</taxon>
        <taxon>Biomphalaria</taxon>
    </lineage>
</organism>
<dbReference type="KEGG" id="bgt:106066170"/>
<reference evidence="2" key="1">
    <citation type="submission" date="2020-05" db="UniProtKB">
        <authorList>
            <consortium name="EnsemblMetazoa"/>
        </authorList>
    </citation>
    <scope>IDENTIFICATION</scope>
    <source>
        <strain evidence="2">BB02</strain>
    </source>
</reference>
<feature type="signal peptide" evidence="1">
    <location>
        <begin position="1"/>
        <end position="18"/>
    </location>
</feature>
<dbReference type="VEuPathDB" id="VectorBase:BGLAX_039441"/>
<sequence>MLSQLCLLVLIGCAAVMCQEQAPSQDPSKDADFEQRLSAAVQAIKEAAKELESQEGAKESRDEPLARYLSSPLYRRSNQDLLRKTRGFWGTVGNVAKVAGAAALVFG</sequence>
<dbReference type="EnsemblMetazoa" id="BGLB037026-RA">
    <property type="protein sequence ID" value="BGLB037026-PA"/>
    <property type="gene ID" value="BGLB037026"/>
</dbReference>
<gene>
    <name evidence="2" type="primary">106066170</name>
</gene>
<name>A0A2C9LP52_BIOGL</name>
<proteinExistence type="predicted"/>
<accession>A0A2C9LP52</accession>
<dbReference type="VEuPathDB" id="VectorBase:BGLB033318"/>
<dbReference type="AlphaFoldDB" id="A0A2C9LP52"/>
<dbReference type="OrthoDB" id="10340028at2759"/>
<evidence type="ECO:0000313" key="2">
    <source>
        <dbReference type="EnsemblMetazoa" id="BGLB037026-PA"/>
    </source>
</evidence>
<dbReference type="VEuPathDB" id="VectorBase:BGLB037026"/>
<protein>
    <submittedName>
        <fullName evidence="2">Uncharacterized protein</fullName>
    </submittedName>
</protein>
<evidence type="ECO:0000313" key="3">
    <source>
        <dbReference type="Proteomes" id="UP000076420"/>
    </source>
</evidence>
<keyword evidence="1" id="KW-0732">Signal</keyword>
<dbReference type="Proteomes" id="UP000076420">
    <property type="component" value="Unassembled WGS sequence"/>
</dbReference>
<feature type="chain" id="PRO_5014285091" evidence="1">
    <location>
        <begin position="19"/>
        <end position="107"/>
    </location>
</feature>